<dbReference type="RefSeq" id="WP_146516928.1">
    <property type="nucleotide sequence ID" value="NZ_SJPI01000003.1"/>
</dbReference>
<keyword evidence="3" id="KW-1185">Reference proteome</keyword>
<protein>
    <submittedName>
        <fullName evidence="2">Uncharacterized protein</fullName>
    </submittedName>
</protein>
<evidence type="ECO:0000256" key="1">
    <source>
        <dbReference type="SAM" id="MobiDB-lite"/>
    </source>
</evidence>
<comment type="caution">
    <text evidence="2">The sequence shown here is derived from an EMBL/GenBank/DDBJ whole genome shotgun (WGS) entry which is preliminary data.</text>
</comment>
<dbReference type="AlphaFoldDB" id="A0A5C5WH39"/>
<dbReference type="EMBL" id="SJPI01000003">
    <property type="protein sequence ID" value="TWT49415.1"/>
    <property type="molecule type" value="Genomic_DNA"/>
</dbReference>
<sequence length="293" mass="32512">MKISDSRLADNLPPGQSHGRTIADRGSITFGDPVFKESDLGNIDDEQTLLWIGDRKLAEFENAFRVCEAHVSQIAFRGSLQEAVERRASGVGTIVVASSDRSPLALDSLAVLGQRHPDATRFHLRGPLCEGMTRGYQSFFGHNRFDWLDGEEELISQFSPDSLETPSRTIAVVAANYSAAEPLLDIAEQLSVAAVWCREPNAKELRGVDTVWWDDSFAFAASTETWKRRIKLMGKRAEKHVWITNRNHAGHVHQAHQAGVGWVVFKPYRIERLEASLGQDTVPVSSQGFCKAA</sequence>
<feature type="region of interest" description="Disordered" evidence="1">
    <location>
        <begin position="1"/>
        <end position="23"/>
    </location>
</feature>
<organism evidence="2 3">
    <name type="scientific">Rubripirellula amarantea</name>
    <dbReference type="NCBI Taxonomy" id="2527999"/>
    <lineage>
        <taxon>Bacteria</taxon>
        <taxon>Pseudomonadati</taxon>
        <taxon>Planctomycetota</taxon>
        <taxon>Planctomycetia</taxon>
        <taxon>Pirellulales</taxon>
        <taxon>Pirellulaceae</taxon>
        <taxon>Rubripirellula</taxon>
    </lineage>
</organism>
<name>A0A5C5WH39_9BACT</name>
<reference evidence="2 3" key="1">
    <citation type="submission" date="2019-02" db="EMBL/GenBank/DDBJ databases">
        <title>Deep-cultivation of Planctomycetes and their phenomic and genomic characterization uncovers novel biology.</title>
        <authorList>
            <person name="Wiegand S."/>
            <person name="Jogler M."/>
            <person name="Boedeker C."/>
            <person name="Pinto D."/>
            <person name="Vollmers J."/>
            <person name="Rivas-Marin E."/>
            <person name="Kohn T."/>
            <person name="Peeters S.H."/>
            <person name="Heuer A."/>
            <person name="Rast P."/>
            <person name="Oberbeckmann S."/>
            <person name="Bunk B."/>
            <person name="Jeske O."/>
            <person name="Meyerdierks A."/>
            <person name="Storesund J.E."/>
            <person name="Kallscheuer N."/>
            <person name="Luecker S."/>
            <person name="Lage O.M."/>
            <person name="Pohl T."/>
            <person name="Merkel B.J."/>
            <person name="Hornburger P."/>
            <person name="Mueller R.-W."/>
            <person name="Bruemmer F."/>
            <person name="Labrenz M."/>
            <person name="Spormann A.M."/>
            <person name="Op Den Camp H."/>
            <person name="Overmann J."/>
            <person name="Amann R."/>
            <person name="Jetten M.S.M."/>
            <person name="Mascher T."/>
            <person name="Medema M.H."/>
            <person name="Devos D.P."/>
            <person name="Kaster A.-K."/>
            <person name="Ovreas L."/>
            <person name="Rohde M."/>
            <person name="Galperin M.Y."/>
            <person name="Jogler C."/>
        </authorList>
    </citation>
    <scope>NUCLEOTIDE SEQUENCE [LARGE SCALE GENOMIC DNA]</scope>
    <source>
        <strain evidence="2 3">Pla22</strain>
    </source>
</reference>
<accession>A0A5C5WH39</accession>
<gene>
    <name evidence="2" type="ORF">Pla22_46110</name>
</gene>
<dbReference type="Proteomes" id="UP000316598">
    <property type="component" value="Unassembled WGS sequence"/>
</dbReference>
<evidence type="ECO:0000313" key="2">
    <source>
        <dbReference type="EMBL" id="TWT49415.1"/>
    </source>
</evidence>
<dbReference type="OrthoDB" id="254312at2"/>
<evidence type="ECO:0000313" key="3">
    <source>
        <dbReference type="Proteomes" id="UP000316598"/>
    </source>
</evidence>
<proteinExistence type="predicted"/>